<dbReference type="EMBL" id="JAPDOB010000001">
    <property type="protein sequence ID" value="MCW3797219.1"/>
    <property type="molecule type" value="Genomic_DNA"/>
</dbReference>
<dbReference type="PANTHER" id="PTHR24320">
    <property type="entry name" value="RETINOL DEHYDROGENASE"/>
    <property type="match status" value="1"/>
</dbReference>
<evidence type="ECO:0000313" key="4">
    <source>
        <dbReference type="Proteomes" id="UP001526246"/>
    </source>
</evidence>
<dbReference type="SUPFAM" id="SSF51735">
    <property type="entry name" value="NAD(P)-binding Rossmann-fold domains"/>
    <property type="match status" value="1"/>
</dbReference>
<accession>A0ABT3JDY5</accession>
<dbReference type="InterPro" id="IPR036291">
    <property type="entry name" value="NAD(P)-bd_dom_sf"/>
</dbReference>
<gene>
    <name evidence="3" type="ORF">OMW55_05275</name>
</gene>
<dbReference type="PRINTS" id="PR00081">
    <property type="entry name" value="GDHRDH"/>
</dbReference>
<comment type="caution">
    <text evidence="3">The sequence shown here is derived from an EMBL/GenBank/DDBJ whole genome shotgun (WGS) entry which is preliminary data.</text>
</comment>
<dbReference type="InterPro" id="IPR002347">
    <property type="entry name" value="SDR_fam"/>
</dbReference>
<dbReference type="Pfam" id="PF00106">
    <property type="entry name" value="adh_short"/>
    <property type="match status" value="1"/>
</dbReference>
<dbReference type="RefSeq" id="WP_264881371.1">
    <property type="nucleotide sequence ID" value="NZ_JAPDOB010000001.1"/>
</dbReference>
<evidence type="ECO:0000256" key="2">
    <source>
        <dbReference type="ARBA" id="ARBA00023002"/>
    </source>
</evidence>
<keyword evidence="2" id="KW-0560">Oxidoreductase</keyword>
<name>A0ABT3JDY5_9SPHN</name>
<reference evidence="3 4" key="1">
    <citation type="submission" date="2022-10" db="EMBL/GenBank/DDBJ databases">
        <title>Sphingomonas sp.</title>
        <authorList>
            <person name="Jin C."/>
        </authorList>
    </citation>
    <scope>NUCLEOTIDE SEQUENCE [LARGE SCALE GENOMIC DNA]</scope>
    <source>
        <strain evidence="3 4">BN140010</strain>
    </source>
</reference>
<evidence type="ECO:0000313" key="3">
    <source>
        <dbReference type="EMBL" id="MCW3797219.1"/>
    </source>
</evidence>
<dbReference type="Proteomes" id="UP001526246">
    <property type="component" value="Unassembled WGS sequence"/>
</dbReference>
<protein>
    <submittedName>
        <fullName evidence="3">SDR family NAD(P)-dependent oxidoreductase</fullName>
    </submittedName>
</protein>
<organism evidence="3 4">
    <name type="scientific">Sphingomonas arvum</name>
    <dbReference type="NCBI Taxonomy" id="2992113"/>
    <lineage>
        <taxon>Bacteria</taxon>
        <taxon>Pseudomonadati</taxon>
        <taxon>Pseudomonadota</taxon>
        <taxon>Alphaproteobacteria</taxon>
        <taxon>Sphingomonadales</taxon>
        <taxon>Sphingomonadaceae</taxon>
        <taxon>Sphingomonas</taxon>
    </lineage>
</organism>
<keyword evidence="4" id="KW-1185">Reference proteome</keyword>
<dbReference type="Gene3D" id="3.40.50.720">
    <property type="entry name" value="NAD(P)-binding Rossmann-like Domain"/>
    <property type="match status" value="1"/>
</dbReference>
<evidence type="ECO:0000256" key="1">
    <source>
        <dbReference type="ARBA" id="ARBA00006484"/>
    </source>
</evidence>
<dbReference type="PANTHER" id="PTHR24320:SF227">
    <property type="entry name" value="RETINOL DEHYDROGENASE 11"/>
    <property type="match status" value="1"/>
</dbReference>
<proteinExistence type="inferred from homology"/>
<comment type="similarity">
    <text evidence="1">Belongs to the short-chain dehydrogenases/reductases (SDR) family.</text>
</comment>
<sequence>MTTPRNGFGFATTASDVLDGIDLGGRRAVVTGGAAGIGFETCRALAAAGASVTLAVRNLTAGEQAVRELHGLTGNKQLAVEHLDISDLESVDAFARMWRGPLHMLINNAGVMAIPTRQVSRQGVELQLATNFLGHFHLAQALQLALAEEGGRIVAVSSSAHLMAPVFFGDTNFGFLPYDPVLAYAQSKTAVILMAVEANRRWSSSNVYANALNPGAIATGLQKHTGGLRTPKERQKSIAQGAATSVLLAASPLVKNVGGRYFEDCQEADVVTHRNPELSGVAPYALDQDNSARLWELADGWRQSPAP</sequence>